<sequence length="194" mass="21044">MPMAKWHITTGDPEVAAKVHELLGGDGPQEWASKGEDNIEVFTASSTVDIIIEKAKDLRQRMVLWGRSGKPIYVSDGEHLLDDQGHPTEERDPDADLSFAERKAKKDIGAIPDIDLFFRLADEPDLGVFKFKTGSWGFASDLAYNGVESELGSAEGPVKATLTLSPVSFVAKNGPRKGQTVSYTKSELVIKGAA</sequence>
<dbReference type="EMBL" id="JAVDUM010000005">
    <property type="protein sequence ID" value="MDR6866799.1"/>
    <property type="molecule type" value="Genomic_DNA"/>
</dbReference>
<proteinExistence type="predicted"/>
<evidence type="ECO:0000313" key="2">
    <source>
        <dbReference type="Proteomes" id="UP001259347"/>
    </source>
</evidence>
<comment type="caution">
    <text evidence="1">The sequence shown here is derived from an EMBL/GenBank/DDBJ whole genome shotgun (WGS) entry which is preliminary data.</text>
</comment>
<gene>
    <name evidence="1" type="ORF">J2Y69_001398</name>
</gene>
<keyword evidence="2" id="KW-1185">Reference proteome</keyword>
<dbReference type="InterPro" id="IPR043991">
    <property type="entry name" value="Gp3-like"/>
</dbReference>
<accession>A0ABU1SB23</accession>
<name>A0ABU1SB23_9MICO</name>
<organism evidence="1 2">
    <name type="scientific">Microbacterium resistens</name>
    <dbReference type="NCBI Taxonomy" id="156977"/>
    <lineage>
        <taxon>Bacteria</taxon>
        <taxon>Bacillati</taxon>
        <taxon>Actinomycetota</taxon>
        <taxon>Actinomycetes</taxon>
        <taxon>Micrococcales</taxon>
        <taxon>Microbacteriaceae</taxon>
        <taxon>Microbacterium</taxon>
    </lineage>
</organism>
<protein>
    <submittedName>
        <fullName evidence="1">Uncharacterized protein</fullName>
    </submittedName>
</protein>
<dbReference type="Pfam" id="PF18897">
    <property type="entry name" value="Gp3-like"/>
    <property type="match status" value="1"/>
</dbReference>
<evidence type="ECO:0000313" key="1">
    <source>
        <dbReference type="EMBL" id="MDR6866799.1"/>
    </source>
</evidence>
<dbReference type="Proteomes" id="UP001259347">
    <property type="component" value="Unassembled WGS sequence"/>
</dbReference>
<reference evidence="1 2" key="1">
    <citation type="submission" date="2023-07" db="EMBL/GenBank/DDBJ databases">
        <title>Sorghum-associated microbial communities from plants grown in Nebraska, USA.</title>
        <authorList>
            <person name="Schachtman D."/>
        </authorList>
    </citation>
    <scope>NUCLEOTIDE SEQUENCE [LARGE SCALE GENOMIC DNA]</scope>
    <source>
        <strain evidence="1 2">2980</strain>
    </source>
</reference>